<evidence type="ECO:0000256" key="4">
    <source>
        <dbReference type="RuleBase" id="RU000383"/>
    </source>
</evidence>
<dbReference type="PROSITE" id="PS00292">
    <property type="entry name" value="CYCLINS"/>
    <property type="match status" value="1"/>
</dbReference>
<dbReference type="Pfam" id="PF00134">
    <property type="entry name" value="Cyclin_N"/>
    <property type="match status" value="1"/>
</dbReference>
<gene>
    <name evidence="7" type="ORF">J1N35_039002</name>
</gene>
<name>A0A9D3UN56_9ROSI</name>
<dbReference type="GO" id="GO:0051301">
    <property type="term" value="P:cell division"/>
    <property type="evidence" value="ECO:0007669"/>
    <property type="project" value="UniProtKB-KW"/>
</dbReference>
<evidence type="ECO:0000256" key="5">
    <source>
        <dbReference type="SAM" id="SignalP"/>
    </source>
</evidence>
<dbReference type="EMBL" id="JAIQCV010000011">
    <property type="protein sequence ID" value="KAH1048218.1"/>
    <property type="molecule type" value="Genomic_DNA"/>
</dbReference>
<dbReference type="Pfam" id="PF08378">
    <property type="entry name" value="NERD"/>
    <property type="match status" value="1"/>
</dbReference>
<organism evidence="7 8">
    <name type="scientific">Gossypium stocksii</name>
    <dbReference type="NCBI Taxonomy" id="47602"/>
    <lineage>
        <taxon>Eukaryota</taxon>
        <taxon>Viridiplantae</taxon>
        <taxon>Streptophyta</taxon>
        <taxon>Embryophyta</taxon>
        <taxon>Tracheophyta</taxon>
        <taxon>Spermatophyta</taxon>
        <taxon>Magnoliopsida</taxon>
        <taxon>eudicotyledons</taxon>
        <taxon>Gunneridae</taxon>
        <taxon>Pentapetalae</taxon>
        <taxon>rosids</taxon>
        <taxon>malvids</taxon>
        <taxon>Malvales</taxon>
        <taxon>Malvaceae</taxon>
        <taxon>Malvoideae</taxon>
        <taxon>Gossypium</taxon>
    </lineage>
</organism>
<keyword evidence="3" id="KW-0131">Cell cycle</keyword>
<accession>A0A9D3UN56</accession>
<keyword evidence="2 4" id="KW-0195">Cyclin</keyword>
<dbReference type="SUPFAM" id="SSF47954">
    <property type="entry name" value="Cyclin-like"/>
    <property type="match status" value="1"/>
</dbReference>
<feature type="chain" id="PRO_5038514070" description="Cyclin-like domain-containing protein" evidence="5">
    <location>
        <begin position="16"/>
        <end position="379"/>
    </location>
</feature>
<dbReference type="InterPro" id="IPR036915">
    <property type="entry name" value="Cyclin-like_sf"/>
</dbReference>
<evidence type="ECO:0000256" key="3">
    <source>
        <dbReference type="ARBA" id="ARBA00023306"/>
    </source>
</evidence>
<comment type="similarity">
    <text evidence="4">Belongs to the cyclin family.</text>
</comment>
<feature type="signal peptide" evidence="5">
    <location>
        <begin position="1"/>
        <end position="15"/>
    </location>
</feature>
<comment type="caution">
    <text evidence="7">The sequence shown here is derived from an EMBL/GenBank/DDBJ whole genome shotgun (WGS) entry which is preliminary data.</text>
</comment>
<evidence type="ECO:0000313" key="7">
    <source>
        <dbReference type="EMBL" id="KAH1048218.1"/>
    </source>
</evidence>
<dbReference type="InterPro" id="IPR013763">
    <property type="entry name" value="Cyclin-like_dom"/>
</dbReference>
<keyword evidence="5" id="KW-0732">Signal</keyword>
<keyword evidence="8" id="KW-1185">Reference proteome</keyword>
<evidence type="ECO:0000256" key="1">
    <source>
        <dbReference type="ARBA" id="ARBA00022618"/>
    </source>
</evidence>
<dbReference type="PANTHER" id="PTHR35287:SF1">
    <property type="entry name" value="SI:ZFOS-911D5.4"/>
    <property type="match status" value="1"/>
</dbReference>
<dbReference type="SMART" id="SM00385">
    <property type="entry name" value="CYCLIN"/>
    <property type="match status" value="1"/>
</dbReference>
<dbReference type="InterPro" id="IPR048258">
    <property type="entry name" value="Cyclins_cyclin-box"/>
</dbReference>
<evidence type="ECO:0000259" key="6">
    <source>
        <dbReference type="SMART" id="SM00385"/>
    </source>
</evidence>
<dbReference type="Gene3D" id="1.10.472.10">
    <property type="entry name" value="Cyclin-like"/>
    <property type="match status" value="2"/>
</dbReference>
<evidence type="ECO:0000313" key="8">
    <source>
        <dbReference type="Proteomes" id="UP000828251"/>
    </source>
</evidence>
<dbReference type="AlphaFoldDB" id="A0A9D3UN56"/>
<evidence type="ECO:0000256" key="2">
    <source>
        <dbReference type="ARBA" id="ARBA00023127"/>
    </source>
</evidence>
<dbReference type="OrthoDB" id="5590282at2759"/>
<dbReference type="Proteomes" id="UP000828251">
    <property type="component" value="Unassembled WGS sequence"/>
</dbReference>
<protein>
    <recommendedName>
        <fullName evidence="6">Cyclin-like domain-containing protein</fullName>
    </recommendedName>
</protein>
<reference evidence="7 8" key="1">
    <citation type="journal article" date="2021" name="Plant Biotechnol. J.">
        <title>Multi-omics assisted identification of the key and species-specific regulatory components of drought-tolerant mechanisms in Gossypium stocksii.</title>
        <authorList>
            <person name="Yu D."/>
            <person name="Ke L."/>
            <person name="Zhang D."/>
            <person name="Wu Y."/>
            <person name="Sun Y."/>
            <person name="Mei J."/>
            <person name="Sun J."/>
            <person name="Sun Y."/>
        </authorList>
    </citation>
    <scope>NUCLEOTIDE SEQUENCE [LARGE SCALE GENOMIC DNA]</scope>
    <source>
        <strain evidence="8">cv. E1</strain>
        <tissue evidence="7">Leaf</tissue>
    </source>
</reference>
<sequence length="379" mass="42115">MAILLLLLFAKETEQQPPCFYVGTHESLATDRREAVEWMLKVSAINRFTTLTAILSINYLDRLLSTFQLQKGKPWMVQLLAITCLSLAVKVEETQHVPPLRVCSKQQPLPSRPSHPLTCFSVLGGHKIASSEDLGRKPTSIASFLSDVNVSSSGFKIHSLSSLYIGIMHALDKVSFNLIDYQNQLLSVFKISKIVDTVSCSSLFMHLSIALNSCWVWVGNRKNLLLNEFNCVKITGLLRLEKLCGGKVYVGLNIPDADTGSRKSIDIIFVTKGEAAVISVKNVPGFVSINDDGSWTSKGGRSHQKERIPDPASHYARMPASSATQSILLLNVYHKKSVCFHKSFARSVVAEAKNTTSVIELYLEQRELLYLNDIFLTKL</sequence>
<dbReference type="InterPro" id="IPR006671">
    <property type="entry name" value="Cyclin_N"/>
</dbReference>
<dbReference type="PANTHER" id="PTHR35287">
    <property type="entry name" value="SI:ZFOS-911D5.4"/>
    <property type="match status" value="1"/>
</dbReference>
<proteinExistence type="inferred from homology"/>
<keyword evidence="1" id="KW-0132">Cell division</keyword>
<dbReference type="InterPro" id="IPR011528">
    <property type="entry name" value="NERD"/>
</dbReference>
<feature type="domain" description="Cyclin-like" evidence="6">
    <location>
        <begin position="37"/>
        <end position="125"/>
    </location>
</feature>